<proteinExistence type="inferred from homology"/>
<dbReference type="OrthoDB" id="685331at2759"/>
<dbReference type="PANTHER" id="PTHR32054">
    <property type="entry name" value="HEAVY CHAIN, PUTATIVE, EXPRESSED-RELATED-RELATED"/>
    <property type="match status" value="1"/>
</dbReference>
<evidence type="ECO:0000313" key="6">
    <source>
        <dbReference type="Proteomes" id="UP000634136"/>
    </source>
</evidence>
<organism evidence="5 6">
    <name type="scientific">Senna tora</name>
    <dbReference type="NCBI Taxonomy" id="362788"/>
    <lineage>
        <taxon>Eukaryota</taxon>
        <taxon>Viridiplantae</taxon>
        <taxon>Streptophyta</taxon>
        <taxon>Embryophyta</taxon>
        <taxon>Tracheophyta</taxon>
        <taxon>Spermatophyta</taxon>
        <taxon>Magnoliopsida</taxon>
        <taxon>eudicotyledons</taxon>
        <taxon>Gunneridae</taxon>
        <taxon>Pentapetalae</taxon>
        <taxon>rosids</taxon>
        <taxon>fabids</taxon>
        <taxon>Fabales</taxon>
        <taxon>Fabaceae</taxon>
        <taxon>Caesalpinioideae</taxon>
        <taxon>Cassia clade</taxon>
        <taxon>Senna</taxon>
    </lineage>
</organism>
<feature type="compositionally biased region" description="Polar residues" evidence="4">
    <location>
        <begin position="560"/>
        <end position="578"/>
    </location>
</feature>
<feature type="compositionally biased region" description="Basic and acidic residues" evidence="4">
    <location>
        <begin position="614"/>
        <end position="629"/>
    </location>
</feature>
<dbReference type="GO" id="GO:0009903">
    <property type="term" value="P:chloroplast avoidance movement"/>
    <property type="evidence" value="ECO:0007669"/>
    <property type="project" value="TreeGrafter"/>
</dbReference>
<evidence type="ECO:0000256" key="4">
    <source>
        <dbReference type="SAM" id="MobiDB-lite"/>
    </source>
</evidence>
<feature type="coiled-coil region" evidence="3">
    <location>
        <begin position="334"/>
        <end position="424"/>
    </location>
</feature>
<evidence type="ECO:0000313" key="5">
    <source>
        <dbReference type="EMBL" id="KAF7811294.1"/>
    </source>
</evidence>
<dbReference type="Pfam" id="PF05701">
    <property type="entry name" value="WEMBL"/>
    <property type="match status" value="1"/>
</dbReference>
<sequence>MDMNGSEIDDRRRRVGSVKEAVNFYGERIADIRNPNSLKKTQMDSSVVCMYVCMFCLPACRSKAKPSSRGKELQKTKRHNNQSKERIWNSESFEHSNAKKTVKDLSSKIEESRSKTRELVLRKNQNYEYARVMRELEFVKKELHKLKLDVASVLKAKSRAEEEEKAARSKILSGSRTVEQLKKEIEEANDDQVLAELARIEALKELGEISVQRQNEENEFSSKMEVTRKKMKEATEELDESKDLEMKLAATMSDVDMLQNELNLVREMDDEPKDMSFLQNVTEELDAAKKELASIKEEGFQFMASIDVIRNELNHVTSETARLTKEEAKVESKVQNLSSKLLRAKSKLESVSKAEEKAKSIVNSLSLSLEELEAETEAARKEKDTITQEVTTTKEEIKKTELEIDMTEEKLQSAMQELEVIKSSESEALEKLKILSENAMRERALAAKHSPLITISKFEYEYLTNHAAVAEEIADRKVQAARGWIEALRASEKEILVRTKIAEREIKEKRIEEEIIDQVTEKRKMVSKRYSREGLENLSRKREKSSGNYVHRTGSRKSMKLSNGTMVATKQAKFQKSASPAGRQVSPFTIKKKKKVIPSLASFFKGKRNTRNSYKREREKKQKDLYEAA</sequence>
<evidence type="ECO:0000256" key="3">
    <source>
        <dbReference type="SAM" id="Coils"/>
    </source>
</evidence>
<gene>
    <name evidence="5" type="ORF">G2W53_032270</name>
</gene>
<evidence type="ECO:0000256" key="1">
    <source>
        <dbReference type="ARBA" id="ARBA00005485"/>
    </source>
</evidence>
<dbReference type="PANTHER" id="PTHR32054:SF2">
    <property type="entry name" value="PROTEIN PLASTID MOVEMENT IMPAIRED 2"/>
    <property type="match status" value="1"/>
</dbReference>
<accession>A0A834WBN4</accession>
<feature type="coiled-coil region" evidence="3">
    <location>
        <begin position="95"/>
        <end position="298"/>
    </location>
</feature>
<dbReference type="Proteomes" id="UP000634136">
    <property type="component" value="Unassembled WGS sequence"/>
</dbReference>
<keyword evidence="2 3" id="KW-0175">Coiled coil</keyword>
<dbReference type="AlphaFoldDB" id="A0A834WBN4"/>
<evidence type="ECO:0000256" key="2">
    <source>
        <dbReference type="ARBA" id="ARBA00023054"/>
    </source>
</evidence>
<feature type="region of interest" description="Disordered" evidence="4">
    <location>
        <begin position="63"/>
        <end position="86"/>
    </location>
</feature>
<dbReference type="EMBL" id="JAAIUW010000010">
    <property type="protein sequence ID" value="KAF7811294.1"/>
    <property type="molecule type" value="Genomic_DNA"/>
</dbReference>
<keyword evidence="6" id="KW-1185">Reference proteome</keyword>
<comment type="caution">
    <text evidence="5">The sequence shown here is derived from an EMBL/GenBank/DDBJ whole genome shotgun (WGS) entry which is preliminary data.</text>
</comment>
<protein>
    <submittedName>
        <fullName evidence="5">Protein PLASTID MOVEMENT IMPAIRED 2</fullName>
    </submittedName>
</protein>
<name>A0A834WBN4_9FABA</name>
<reference evidence="5" key="1">
    <citation type="submission" date="2020-09" db="EMBL/GenBank/DDBJ databases">
        <title>Genome-Enabled Discovery of Anthraquinone Biosynthesis in Senna tora.</title>
        <authorList>
            <person name="Kang S.-H."/>
            <person name="Pandey R.P."/>
            <person name="Lee C.-M."/>
            <person name="Sim J.-S."/>
            <person name="Jeong J.-T."/>
            <person name="Choi B.-S."/>
            <person name="Jung M."/>
            <person name="Ginzburg D."/>
            <person name="Zhao K."/>
            <person name="Won S.Y."/>
            <person name="Oh T.-J."/>
            <person name="Yu Y."/>
            <person name="Kim N.-H."/>
            <person name="Lee O.R."/>
            <person name="Lee T.-H."/>
            <person name="Bashyal P."/>
            <person name="Kim T.-S."/>
            <person name="Lee W.-H."/>
            <person name="Kawkins C."/>
            <person name="Kim C.-K."/>
            <person name="Kim J.S."/>
            <person name="Ahn B.O."/>
            <person name="Rhee S.Y."/>
            <person name="Sohng J.K."/>
        </authorList>
    </citation>
    <scope>NUCLEOTIDE SEQUENCE</scope>
    <source>
        <tissue evidence="5">Leaf</tissue>
    </source>
</reference>
<feature type="region of interest" description="Disordered" evidence="4">
    <location>
        <begin position="538"/>
        <end position="629"/>
    </location>
</feature>
<dbReference type="GO" id="GO:0009904">
    <property type="term" value="P:chloroplast accumulation movement"/>
    <property type="evidence" value="ECO:0007669"/>
    <property type="project" value="TreeGrafter"/>
</dbReference>
<dbReference type="InterPro" id="IPR008545">
    <property type="entry name" value="Web"/>
</dbReference>
<comment type="similarity">
    <text evidence="1">Belongs to the WEB family.</text>
</comment>
<dbReference type="GO" id="GO:0005829">
    <property type="term" value="C:cytosol"/>
    <property type="evidence" value="ECO:0007669"/>
    <property type="project" value="TreeGrafter"/>
</dbReference>